<feature type="coiled-coil region" evidence="1">
    <location>
        <begin position="113"/>
        <end position="151"/>
    </location>
</feature>
<sequence length="216" mass="25209">EFHLSQYLVEKEYLMYRITAINTKKRKSCEVLDAKLQQSQSKIKRLENEVDGLRNYICLLSTNNSKLKNEVEALTKKTERVKKNEVIQEQAHLNEEMVNITEGMINRNDEPSVQKLRETIVSLTKDNNLFKNQLEKKVKELKEIRQIYGKTIIALSSERRKTELLVKKTEKESKQFTKANVKASSIEDSHNIDVEKVRNLISVTKTRVSSVYSTKY</sequence>
<keyword evidence="1" id="KW-0175">Coiled coil</keyword>
<comment type="caution">
    <text evidence="2">The sequence shown here is derived from an EMBL/GenBank/DDBJ whole genome shotgun (WGS) entry which is preliminary data.</text>
</comment>
<evidence type="ECO:0000313" key="3">
    <source>
        <dbReference type="Proteomes" id="UP001162156"/>
    </source>
</evidence>
<evidence type="ECO:0008006" key="4">
    <source>
        <dbReference type="Google" id="ProtNLM"/>
    </source>
</evidence>
<dbReference type="AlphaFoldDB" id="A0AAV8Y636"/>
<evidence type="ECO:0000256" key="1">
    <source>
        <dbReference type="SAM" id="Coils"/>
    </source>
</evidence>
<organism evidence="2 3">
    <name type="scientific">Rhamnusium bicolor</name>
    <dbReference type="NCBI Taxonomy" id="1586634"/>
    <lineage>
        <taxon>Eukaryota</taxon>
        <taxon>Metazoa</taxon>
        <taxon>Ecdysozoa</taxon>
        <taxon>Arthropoda</taxon>
        <taxon>Hexapoda</taxon>
        <taxon>Insecta</taxon>
        <taxon>Pterygota</taxon>
        <taxon>Neoptera</taxon>
        <taxon>Endopterygota</taxon>
        <taxon>Coleoptera</taxon>
        <taxon>Polyphaga</taxon>
        <taxon>Cucujiformia</taxon>
        <taxon>Chrysomeloidea</taxon>
        <taxon>Cerambycidae</taxon>
        <taxon>Lepturinae</taxon>
        <taxon>Rhagiini</taxon>
        <taxon>Rhamnusium</taxon>
    </lineage>
</organism>
<dbReference type="EMBL" id="JANEYF010002463">
    <property type="protein sequence ID" value="KAJ8946137.1"/>
    <property type="molecule type" value="Genomic_DNA"/>
</dbReference>
<feature type="non-terminal residue" evidence="2">
    <location>
        <position position="1"/>
    </location>
</feature>
<dbReference type="Proteomes" id="UP001162156">
    <property type="component" value="Unassembled WGS sequence"/>
</dbReference>
<evidence type="ECO:0000313" key="2">
    <source>
        <dbReference type="EMBL" id="KAJ8946137.1"/>
    </source>
</evidence>
<keyword evidence="3" id="KW-1185">Reference proteome</keyword>
<protein>
    <recommendedName>
        <fullName evidence="4">Centlein</fullName>
    </recommendedName>
</protein>
<proteinExistence type="predicted"/>
<name>A0AAV8Y636_9CUCU</name>
<accession>A0AAV8Y636</accession>
<feature type="coiled-coil region" evidence="1">
    <location>
        <begin position="29"/>
        <end position="84"/>
    </location>
</feature>
<gene>
    <name evidence="2" type="ORF">NQ314_008959</name>
</gene>
<reference evidence="2" key="1">
    <citation type="journal article" date="2023" name="Insect Mol. Biol.">
        <title>Genome sequencing provides insights into the evolution of gene families encoding plant cell wall-degrading enzymes in longhorned beetles.</title>
        <authorList>
            <person name="Shin N.R."/>
            <person name="Okamura Y."/>
            <person name="Kirsch R."/>
            <person name="Pauchet Y."/>
        </authorList>
    </citation>
    <scope>NUCLEOTIDE SEQUENCE</scope>
    <source>
        <strain evidence="2">RBIC_L_NR</strain>
    </source>
</reference>